<accession>A0A118HV04</accession>
<protein>
    <submittedName>
        <fullName evidence="3">ABC transporter substrate-binding protein</fullName>
    </submittedName>
</protein>
<dbReference type="PANTHER" id="PTHR30006">
    <property type="entry name" value="THIAMINE-BINDING PERIPLASMIC PROTEIN-RELATED"/>
    <property type="match status" value="1"/>
</dbReference>
<dbReference type="AlphaFoldDB" id="A0A118HV04"/>
<evidence type="ECO:0000313" key="3">
    <source>
        <dbReference type="EMBL" id="AOK26889.1"/>
    </source>
</evidence>
<keyword evidence="1 2" id="KW-0732">Signal</keyword>
<dbReference type="Proteomes" id="UP000095100">
    <property type="component" value="Chromosome 2"/>
</dbReference>
<dbReference type="Pfam" id="PF13343">
    <property type="entry name" value="SBP_bac_6"/>
    <property type="match status" value="1"/>
</dbReference>
<dbReference type="EMBL" id="CP013447">
    <property type="protein sequence ID" value="AOK26889.1"/>
    <property type="molecule type" value="Genomic_DNA"/>
</dbReference>
<name>A0A118HV04_9BURK</name>
<dbReference type="Gene3D" id="3.40.190.10">
    <property type="entry name" value="Periplasmic binding protein-like II"/>
    <property type="match status" value="2"/>
</dbReference>
<dbReference type="PIRSF" id="PIRSF002825">
    <property type="entry name" value="CfbpA"/>
    <property type="match status" value="1"/>
</dbReference>
<dbReference type="InterPro" id="IPR026045">
    <property type="entry name" value="Ferric-bd"/>
</dbReference>
<sequence>MRNILMPAVAIACCALSAARHAQAADDALMLYTSQPNSDARTTVDAFRKAHPEIRVEWVRDGTSQLMTRLAAETSAGVVKADVLLIADSLTMQALKQRGALQPYLSPARTAYAPALYEKDGYYYGTKMITTGIAYNTGATFKPTSWNDLAQPQLKNQVTMPSPLYSGAAMIHLAALTSLPSLGWRYYEQLHANGASAQGGNGGVLTAIASGTKSYGMLVDFMAIREKNKGAPIDFVFPKEGVSVVTEPVAILKQARHVQAARAFVDFLLSPDGQALVRTQGYIPALATLPVPAGFPSRDQLKLLGFDPARALASNEADKARFGALFGVSK</sequence>
<gene>
    <name evidence="3" type="ORF">WK67_30330</name>
</gene>
<dbReference type="CDD" id="cd13547">
    <property type="entry name" value="PBP2_Fbp_like_2"/>
    <property type="match status" value="1"/>
</dbReference>
<evidence type="ECO:0000313" key="4">
    <source>
        <dbReference type="Proteomes" id="UP000095100"/>
    </source>
</evidence>
<evidence type="ECO:0000256" key="1">
    <source>
        <dbReference type="ARBA" id="ARBA00022729"/>
    </source>
</evidence>
<proteinExistence type="predicted"/>
<organism evidence="3 4">
    <name type="scientific">Burkholderia ubonensis</name>
    <dbReference type="NCBI Taxonomy" id="101571"/>
    <lineage>
        <taxon>Bacteria</taxon>
        <taxon>Pseudomonadati</taxon>
        <taxon>Pseudomonadota</taxon>
        <taxon>Betaproteobacteria</taxon>
        <taxon>Burkholderiales</taxon>
        <taxon>Burkholderiaceae</taxon>
        <taxon>Burkholderia</taxon>
        <taxon>Burkholderia cepacia complex</taxon>
    </lineage>
</organism>
<dbReference type="RefSeq" id="WP_059531807.1">
    <property type="nucleotide sequence ID" value="NZ_CP013447.1"/>
</dbReference>
<reference evidence="3 4" key="1">
    <citation type="submission" date="2015-12" db="EMBL/GenBank/DDBJ databases">
        <title>Diversity of Burkholderia near neighbor genomes.</title>
        <authorList>
            <person name="Sahl J."/>
            <person name="Wagner D."/>
            <person name="Keim P."/>
        </authorList>
    </citation>
    <scope>NUCLEOTIDE SEQUENCE [LARGE SCALE GENOMIC DNA]</scope>
    <source>
        <strain evidence="3 4">MSMB1189WGS</strain>
    </source>
</reference>
<feature type="chain" id="PRO_5010783731" evidence="2">
    <location>
        <begin position="25"/>
        <end position="330"/>
    </location>
</feature>
<dbReference type="SUPFAM" id="SSF53850">
    <property type="entry name" value="Periplasmic binding protein-like II"/>
    <property type="match status" value="1"/>
</dbReference>
<evidence type="ECO:0000256" key="2">
    <source>
        <dbReference type="SAM" id="SignalP"/>
    </source>
</evidence>
<feature type="signal peptide" evidence="2">
    <location>
        <begin position="1"/>
        <end position="24"/>
    </location>
</feature>